<dbReference type="InParanoid" id="A0A194XKW5"/>
<feature type="binding site" evidence="6">
    <location>
        <position position="351"/>
    </location>
    <ligand>
        <name>D-dopa</name>
        <dbReference type="ChEBI" id="CHEBI:149689"/>
    </ligand>
</feature>
<dbReference type="SUPFAM" id="SSF51971">
    <property type="entry name" value="Nucleotide-binding domain"/>
    <property type="match status" value="1"/>
</dbReference>
<accession>A0A194XKW5</accession>
<gene>
    <name evidence="8" type="ORF">LY89DRAFT_579152</name>
</gene>
<evidence type="ECO:0000256" key="3">
    <source>
        <dbReference type="ARBA" id="ARBA00022630"/>
    </source>
</evidence>
<dbReference type="PANTHER" id="PTHR11530:SF25">
    <property type="entry name" value="FAD DEPENDENT OXIDOREDUCTASE DOMAIN-CONTAINING PROTEIN"/>
    <property type="match status" value="1"/>
</dbReference>
<evidence type="ECO:0000256" key="5">
    <source>
        <dbReference type="ARBA" id="ARBA00023002"/>
    </source>
</evidence>
<comment type="cofactor">
    <cofactor evidence="1 6">
        <name>FAD</name>
        <dbReference type="ChEBI" id="CHEBI:57692"/>
    </cofactor>
</comment>
<name>A0A194XKW5_MOLSC</name>
<dbReference type="STRING" id="149040.A0A194XKW5"/>
<dbReference type="InterPro" id="IPR006076">
    <property type="entry name" value="FAD-dep_OxRdtase"/>
</dbReference>
<keyword evidence="3" id="KW-0285">Flavoprotein</keyword>
<evidence type="ECO:0000313" key="9">
    <source>
        <dbReference type="Proteomes" id="UP000070700"/>
    </source>
</evidence>
<sequence>MDTKQTTPIVFGLNLNGCPEPLISPTGSSPDILIIGGGVTGLVTAWVLLDRGYKVTIVAKEWGTYTSKQRLTSQIAGALWEFPPAACGQHTDIISLSHSRHWCMIAYKVWEAMAADPVLSAASGVRMRTSAFYFTSKIEDTPSQLVKMLEIQNSGVKGFRRNIDIIHTQDLNPTVGVVDAYEHLAPVIDTDTAMKWLMGLVQGKGAKLVTETIHGSLLSQEQNLRARLSADVIVNATGLAGAEIAGGNTCYPIRGALLRVINDGKDFEKVSNALVLTADDAGNAVNEMVFIVPRNENILLLGGIAQPNECNLDLTLDSAVIQRIRQRCETFLPRLKNARLDLEYPLAQGLRPFRKCNVRLERELGEHDIEEGLPSKRSRIVHSYGHGGAGWSLSFGCAEDAVGLIEDILREGM</sequence>
<dbReference type="RefSeq" id="XP_018075126.1">
    <property type="nucleotide sequence ID" value="XM_018208990.1"/>
</dbReference>
<evidence type="ECO:0000259" key="7">
    <source>
        <dbReference type="Pfam" id="PF01266"/>
    </source>
</evidence>
<evidence type="ECO:0000256" key="2">
    <source>
        <dbReference type="ARBA" id="ARBA00006730"/>
    </source>
</evidence>
<dbReference type="EMBL" id="KQ947409">
    <property type="protein sequence ID" value="KUJ20771.1"/>
    <property type="molecule type" value="Genomic_DNA"/>
</dbReference>
<evidence type="ECO:0000256" key="1">
    <source>
        <dbReference type="ARBA" id="ARBA00001974"/>
    </source>
</evidence>
<reference evidence="8 9" key="1">
    <citation type="submission" date="2015-10" db="EMBL/GenBank/DDBJ databases">
        <title>Full genome of DAOMC 229536 Phialocephala scopiformis, a fungal endophyte of spruce producing the potent anti-insectan compound rugulosin.</title>
        <authorList>
            <consortium name="DOE Joint Genome Institute"/>
            <person name="Walker A.K."/>
            <person name="Frasz S.L."/>
            <person name="Seifert K.A."/>
            <person name="Miller J.D."/>
            <person name="Mondo S.J."/>
            <person name="Labutti K."/>
            <person name="Lipzen A."/>
            <person name="Dockter R."/>
            <person name="Kennedy M."/>
            <person name="Grigoriev I.V."/>
            <person name="Spatafora J.W."/>
        </authorList>
    </citation>
    <scope>NUCLEOTIDE SEQUENCE [LARGE SCALE GENOMIC DNA]</scope>
    <source>
        <strain evidence="8 9">CBS 120377</strain>
    </source>
</reference>
<feature type="binding site" evidence="6">
    <location>
        <position position="237"/>
    </location>
    <ligand>
        <name>FAD</name>
        <dbReference type="ChEBI" id="CHEBI:57692"/>
    </ligand>
</feature>
<feature type="binding site" evidence="6">
    <location>
        <position position="388"/>
    </location>
    <ligand>
        <name>D-dopa</name>
        <dbReference type="ChEBI" id="CHEBI:149689"/>
    </ligand>
</feature>
<dbReference type="SUPFAM" id="SSF54373">
    <property type="entry name" value="FAD-linked reductases, C-terminal domain"/>
    <property type="match status" value="1"/>
</dbReference>
<dbReference type="Gene3D" id="3.40.50.720">
    <property type="entry name" value="NAD(P)-binding Rossmann-like Domain"/>
    <property type="match status" value="1"/>
</dbReference>
<dbReference type="Gene3D" id="3.30.9.10">
    <property type="entry name" value="D-Amino Acid Oxidase, subunit A, domain 2"/>
    <property type="match status" value="1"/>
</dbReference>
<organism evidence="8 9">
    <name type="scientific">Mollisia scopiformis</name>
    <name type="common">Conifer needle endophyte fungus</name>
    <name type="synonym">Phialocephala scopiformis</name>
    <dbReference type="NCBI Taxonomy" id="149040"/>
    <lineage>
        <taxon>Eukaryota</taxon>
        <taxon>Fungi</taxon>
        <taxon>Dikarya</taxon>
        <taxon>Ascomycota</taxon>
        <taxon>Pezizomycotina</taxon>
        <taxon>Leotiomycetes</taxon>
        <taxon>Helotiales</taxon>
        <taxon>Mollisiaceae</taxon>
        <taxon>Mollisia</taxon>
    </lineage>
</organism>
<dbReference type="GO" id="GO:0071949">
    <property type="term" value="F:FAD binding"/>
    <property type="evidence" value="ECO:0007669"/>
    <property type="project" value="InterPro"/>
</dbReference>
<dbReference type="OrthoDB" id="2015447at2759"/>
<dbReference type="PIRSF" id="PIRSF000189">
    <property type="entry name" value="D-aa_oxidase"/>
    <property type="match status" value="1"/>
</dbReference>
<comment type="similarity">
    <text evidence="2">Belongs to the DAMOX/DASOX family.</text>
</comment>
<dbReference type="Proteomes" id="UP000070700">
    <property type="component" value="Unassembled WGS sequence"/>
</dbReference>
<feature type="binding site" evidence="6">
    <location>
        <begin position="72"/>
        <end position="73"/>
    </location>
    <ligand>
        <name>FAD</name>
        <dbReference type="ChEBI" id="CHEBI:57692"/>
    </ligand>
</feature>
<dbReference type="GeneID" id="28818716"/>
<protein>
    <submittedName>
        <fullName evidence="8">Nucleotide-binding domain-containing protein</fullName>
    </submittedName>
</protein>
<dbReference type="GO" id="GO:0003884">
    <property type="term" value="F:D-amino-acid oxidase activity"/>
    <property type="evidence" value="ECO:0007669"/>
    <property type="project" value="InterPro"/>
</dbReference>
<keyword evidence="5" id="KW-0560">Oxidoreductase</keyword>
<evidence type="ECO:0000256" key="4">
    <source>
        <dbReference type="ARBA" id="ARBA00022827"/>
    </source>
</evidence>
<feature type="domain" description="FAD dependent oxidoreductase" evidence="7">
    <location>
        <begin position="31"/>
        <end position="400"/>
    </location>
</feature>
<dbReference type="PANTHER" id="PTHR11530">
    <property type="entry name" value="D-AMINO ACID OXIDASE"/>
    <property type="match status" value="1"/>
</dbReference>
<dbReference type="AlphaFoldDB" id="A0A194XKW5"/>
<dbReference type="InterPro" id="IPR023209">
    <property type="entry name" value="DAO"/>
</dbReference>
<evidence type="ECO:0000256" key="6">
    <source>
        <dbReference type="PIRSR" id="PIRSR000189-1"/>
    </source>
</evidence>
<dbReference type="KEGG" id="psco:LY89DRAFT_579152"/>
<dbReference type="Pfam" id="PF01266">
    <property type="entry name" value="DAO"/>
    <property type="match status" value="1"/>
</dbReference>
<proteinExistence type="inferred from homology"/>
<keyword evidence="9" id="KW-1185">Reference proteome</keyword>
<dbReference type="GO" id="GO:0005737">
    <property type="term" value="C:cytoplasm"/>
    <property type="evidence" value="ECO:0007669"/>
    <property type="project" value="TreeGrafter"/>
</dbReference>
<dbReference type="GO" id="GO:0019478">
    <property type="term" value="P:D-amino acid catabolic process"/>
    <property type="evidence" value="ECO:0007669"/>
    <property type="project" value="TreeGrafter"/>
</dbReference>
<keyword evidence="4 6" id="KW-0274">FAD</keyword>
<evidence type="ECO:0000313" key="8">
    <source>
        <dbReference type="EMBL" id="KUJ20771.1"/>
    </source>
</evidence>